<dbReference type="OrthoDB" id="2154253at2759"/>
<gene>
    <name evidence="11" type="ORF">CONCODRAFT_42289</name>
</gene>
<dbReference type="GO" id="GO:0006605">
    <property type="term" value="P:protein targeting"/>
    <property type="evidence" value="ECO:0007669"/>
    <property type="project" value="InterPro"/>
</dbReference>
<protein>
    <recommendedName>
        <fullName evidence="13">Protein import receptor MAS20</fullName>
    </recommendedName>
</protein>
<dbReference type="GO" id="GO:0006886">
    <property type="term" value="P:intracellular protein transport"/>
    <property type="evidence" value="ECO:0007669"/>
    <property type="project" value="InterPro"/>
</dbReference>
<dbReference type="InterPro" id="IPR023392">
    <property type="entry name" value="Tom20_dom_sf"/>
</dbReference>
<dbReference type="GO" id="GO:0030943">
    <property type="term" value="F:mitochondrion targeting sequence binding"/>
    <property type="evidence" value="ECO:0007669"/>
    <property type="project" value="EnsemblFungi"/>
</dbReference>
<dbReference type="GO" id="GO:0008320">
    <property type="term" value="F:protein transmembrane transporter activity"/>
    <property type="evidence" value="ECO:0007669"/>
    <property type="project" value="EnsemblFungi"/>
</dbReference>
<dbReference type="PIRSF" id="PIRSF037707">
    <property type="entry name" value="MAS20_rcpt"/>
    <property type="match status" value="1"/>
</dbReference>
<evidence type="ECO:0000256" key="5">
    <source>
        <dbReference type="ARBA" id="ARBA00022787"/>
    </source>
</evidence>
<evidence type="ECO:0000256" key="8">
    <source>
        <dbReference type="ARBA" id="ARBA00023128"/>
    </source>
</evidence>
<dbReference type="Pfam" id="PF02064">
    <property type="entry name" value="MAS20"/>
    <property type="match status" value="1"/>
</dbReference>
<feature type="non-terminal residue" evidence="11">
    <location>
        <position position="160"/>
    </location>
</feature>
<feature type="transmembrane region" description="Helical" evidence="10">
    <location>
        <begin position="6"/>
        <end position="29"/>
    </location>
</feature>
<dbReference type="PANTHER" id="PTHR12430:SF0">
    <property type="entry name" value="TRANSLOCASE OF OUTER MITOCHONDRIAL MEMBRANE 20"/>
    <property type="match status" value="1"/>
</dbReference>
<dbReference type="EMBL" id="KQ964604">
    <property type="protein sequence ID" value="KXN67946.1"/>
    <property type="molecule type" value="Genomic_DNA"/>
</dbReference>
<dbReference type="Gene3D" id="1.20.960.10">
    <property type="entry name" value="Mitochondrial outer membrane translocase complex, subunit Tom20 domain"/>
    <property type="match status" value="1"/>
</dbReference>
<evidence type="ECO:0000256" key="10">
    <source>
        <dbReference type="SAM" id="Phobius"/>
    </source>
</evidence>
<evidence type="ECO:0000256" key="9">
    <source>
        <dbReference type="ARBA" id="ARBA00023136"/>
    </source>
</evidence>
<keyword evidence="4 10" id="KW-0812">Transmembrane</keyword>
<evidence type="ECO:0000256" key="4">
    <source>
        <dbReference type="ARBA" id="ARBA00022692"/>
    </source>
</evidence>
<accession>A0A137NYT1</accession>
<name>A0A137NYT1_CONC2</name>
<proteinExistence type="inferred from homology"/>
<dbReference type="OMA" id="PPPIFQI"/>
<evidence type="ECO:0000256" key="3">
    <source>
        <dbReference type="ARBA" id="ARBA00022448"/>
    </source>
</evidence>
<comment type="similarity">
    <text evidence="2">Belongs to the Tom20 family.</text>
</comment>
<evidence type="ECO:0000256" key="2">
    <source>
        <dbReference type="ARBA" id="ARBA00005792"/>
    </source>
</evidence>
<evidence type="ECO:0000313" key="11">
    <source>
        <dbReference type="EMBL" id="KXN67946.1"/>
    </source>
</evidence>
<dbReference type="AlphaFoldDB" id="A0A137NYT1"/>
<dbReference type="PRINTS" id="PR00351">
    <property type="entry name" value="OM20RECEPTOR"/>
</dbReference>
<evidence type="ECO:0000256" key="7">
    <source>
        <dbReference type="ARBA" id="ARBA00022989"/>
    </source>
</evidence>
<dbReference type="PANTHER" id="PTHR12430">
    <property type="entry name" value="MITOCHONDRIAL IMPORT RECEPTOR SUBUNIT TOM20"/>
    <property type="match status" value="1"/>
</dbReference>
<evidence type="ECO:0008006" key="13">
    <source>
        <dbReference type="Google" id="ProtNLM"/>
    </source>
</evidence>
<dbReference type="GO" id="GO:0016031">
    <property type="term" value="P:tRNA import into mitochondrion"/>
    <property type="evidence" value="ECO:0007669"/>
    <property type="project" value="EnsemblFungi"/>
</dbReference>
<dbReference type="STRING" id="796925.A0A137NYT1"/>
<sequence length="160" mass="18422">MEINWRNWAVVAVCTAAIAGVGYAVYFDYKRRNDVKFRKTIKKQKKEIQKKQDEVKTKKDDDDKDDIAQFLANTINEIRAEVLPTDLRERENYFTSHLSQGEVIAEQGPAMYRIAAVHFFKAIKACPSPVELIMILQKALPHSLYSLIVSLFTLDMRVAQ</sequence>
<keyword evidence="5" id="KW-1000">Mitochondrion outer membrane</keyword>
<organism evidence="11 12">
    <name type="scientific">Conidiobolus coronatus (strain ATCC 28846 / CBS 209.66 / NRRL 28638)</name>
    <name type="common">Delacroixia coronata</name>
    <dbReference type="NCBI Taxonomy" id="796925"/>
    <lineage>
        <taxon>Eukaryota</taxon>
        <taxon>Fungi</taxon>
        <taxon>Fungi incertae sedis</taxon>
        <taxon>Zoopagomycota</taxon>
        <taxon>Entomophthoromycotina</taxon>
        <taxon>Entomophthoromycetes</taxon>
        <taxon>Entomophthorales</taxon>
        <taxon>Ancylistaceae</taxon>
        <taxon>Conidiobolus</taxon>
    </lineage>
</organism>
<evidence type="ECO:0000256" key="1">
    <source>
        <dbReference type="ARBA" id="ARBA00004572"/>
    </source>
</evidence>
<keyword evidence="3" id="KW-0813">Transport</keyword>
<dbReference type="GO" id="GO:0045040">
    <property type="term" value="P:protein insertion into mitochondrial outer membrane"/>
    <property type="evidence" value="ECO:0007669"/>
    <property type="project" value="EnsemblFungi"/>
</dbReference>
<keyword evidence="7 10" id="KW-1133">Transmembrane helix</keyword>
<dbReference type="Proteomes" id="UP000070444">
    <property type="component" value="Unassembled WGS sequence"/>
</dbReference>
<comment type="subcellular location">
    <subcellularLocation>
        <location evidence="1">Mitochondrion outer membrane</location>
        <topology evidence="1">Single-pass membrane protein</topology>
    </subcellularLocation>
</comment>
<dbReference type="InterPro" id="IPR002056">
    <property type="entry name" value="MAS20"/>
</dbReference>
<dbReference type="SUPFAM" id="SSF47157">
    <property type="entry name" value="Mitochondrial import receptor subunit Tom20"/>
    <property type="match status" value="1"/>
</dbReference>
<dbReference type="GO" id="GO:0030150">
    <property type="term" value="P:protein import into mitochondrial matrix"/>
    <property type="evidence" value="ECO:0007669"/>
    <property type="project" value="EnsemblFungi"/>
</dbReference>
<reference evidence="11 12" key="1">
    <citation type="journal article" date="2015" name="Genome Biol. Evol.">
        <title>Phylogenomic analyses indicate that early fungi evolved digesting cell walls of algal ancestors of land plants.</title>
        <authorList>
            <person name="Chang Y."/>
            <person name="Wang S."/>
            <person name="Sekimoto S."/>
            <person name="Aerts A.L."/>
            <person name="Choi C."/>
            <person name="Clum A."/>
            <person name="LaButti K.M."/>
            <person name="Lindquist E.A."/>
            <person name="Yee Ngan C."/>
            <person name="Ohm R.A."/>
            <person name="Salamov A.A."/>
            <person name="Grigoriev I.V."/>
            <person name="Spatafora J.W."/>
            <person name="Berbee M.L."/>
        </authorList>
    </citation>
    <scope>NUCLEOTIDE SEQUENCE [LARGE SCALE GENOMIC DNA]</scope>
    <source>
        <strain evidence="11 12">NRRL 28638</strain>
    </source>
</reference>
<keyword evidence="9 10" id="KW-0472">Membrane</keyword>
<dbReference type="GO" id="GO:0005742">
    <property type="term" value="C:mitochondrial outer membrane translocase complex"/>
    <property type="evidence" value="ECO:0007669"/>
    <property type="project" value="EnsemblFungi"/>
</dbReference>
<keyword evidence="12" id="KW-1185">Reference proteome</keyword>
<keyword evidence="8" id="KW-0496">Mitochondrion</keyword>
<keyword evidence="6" id="KW-0653">Protein transport</keyword>
<evidence type="ECO:0000256" key="6">
    <source>
        <dbReference type="ARBA" id="ARBA00022927"/>
    </source>
</evidence>
<evidence type="ECO:0000313" key="12">
    <source>
        <dbReference type="Proteomes" id="UP000070444"/>
    </source>
</evidence>